<dbReference type="PANTHER" id="PTHR42923">
    <property type="entry name" value="PROTOPORPHYRINOGEN OXIDASE"/>
    <property type="match status" value="1"/>
</dbReference>
<dbReference type="GO" id="GO:0004729">
    <property type="term" value="F:oxygen-dependent protoporphyrinogen oxidase activity"/>
    <property type="evidence" value="ECO:0007669"/>
    <property type="project" value="TreeGrafter"/>
</dbReference>
<evidence type="ECO:0008006" key="3">
    <source>
        <dbReference type="Google" id="ProtNLM"/>
    </source>
</evidence>
<accession>A0AAV9NIF9</accession>
<comment type="caution">
    <text evidence="1">The sequence shown here is derived from an EMBL/GenBank/DDBJ whole genome shotgun (WGS) entry which is preliminary data.</text>
</comment>
<dbReference type="InterPro" id="IPR050464">
    <property type="entry name" value="Zeta_carotene_desat/Oxidored"/>
</dbReference>
<sequence>MLVSLPQVRPTPNPLAKEIAILGGGITGLSTAHNITRCIPNAKVTIYEASSRLGGWLNSELVQVDDGEVLFEWGPRTIRPDFGGAGVATLDLVRMSQSP</sequence>
<gene>
    <name evidence="1" type="ORF">LTR84_011013</name>
</gene>
<name>A0AAV9NIF9_9EURO</name>
<dbReference type="AlphaFoldDB" id="A0AAV9NIF9"/>
<dbReference type="PANTHER" id="PTHR42923:SF3">
    <property type="entry name" value="PROTOPORPHYRINOGEN OXIDASE"/>
    <property type="match status" value="1"/>
</dbReference>
<dbReference type="Gene3D" id="3.50.50.60">
    <property type="entry name" value="FAD/NAD(P)-binding domain"/>
    <property type="match status" value="1"/>
</dbReference>
<dbReference type="Proteomes" id="UP001358417">
    <property type="component" value="Unassembled WGS sequence"/>
</dbReference>
<evidence type="ECO:0000313" key="1">
    <source>
        <dbReference type="EMBL" id="KAK5058749.1"/>
    </source>
</evidence>
<reference evidence="1 2" key="1">
    <citation type="submission" date="2023-08" db="EMBL/GenBank/DDBJ databases">
        <title>Black Yeasts Isolated from many extreme environments.</title>
        <authorList>
            <person name="Coleine C."/>
            <person name="Stajich J.E."/>
            <person name="Selbmann L."/>
        </authorList>
    </citation>
    <scope>NUCLEOTIDE SEQUENCE [LARGE SCALE GENOMIC DNA]</scope>
    <source>
        <strain evidence="1 2">CCFEE 5792</strain>
    </source>
</reference>
<organism evidence="1 2">
    <name type="scientific">Exophiala bonariae</name>
    <dbReference type="NCBI Taxonomy" id="1690606"/>
    <lineage>
        <taxon>Eukaryota</taxon>
        <taxon>Fungi</taxon>
        <taxon>Dikarya</taxon>
        <taxon>Ascomycota</taxon>
        <taxon>Pezizomycotina</taxon>
        <taxon>Eurotiomycetes</taxon>
        <taxon>Chaetothyriomycetidae</taxon>
        <taxon>Chaetothyriales</taxon>
        <taxon>Herpotrichiellaceae</taxon>
        <taxon>Exophiala</taxon>
    </lineage>
</organism>
<dbReference type="EMBL" id="JAVRRD010000005">
    <property type="protein sequence ID" value="KAK5058749.1"/>
    <property type="molecule type" value="Genomic_DNA"/>
</dbReference>
<dbReference type="RefSeq" id="XP_064709272.1">
    <property type="nucleotide sequence ID" value="XM_064854546.1"/>
</dbReference>
<evidence type="ECO:0000313" key="2">
    <source>
        <dbReference type="Proteomes" id="UP001358417"/>
    </source>
</evidence>
<dbReference type="InterPro" id="IPR036188">
    <property type="entry name" value="FAD/NAD-bd_sf"/>
</dbReference>
<dbReference type="GO" id="GO:0005743">
    <property type="term" value="C:mitochondrial inner membrane"/>
    <property type="evidence" value="ECO:0007669"/>
    <property type="project" value="TreeGrafter"/>
</dbReference>
<proteinExistence type="predicted"/>
<dbReference type="SUPFAM" id="SSF51905">
    <property type="entry name" value="FAD/NAD(P)-binding domain"/>
    <property type="match status" value="1"/>
</dbReference>
<dbReference type="Pfam" id="PF13450">
    <property type="entry name" value="NAD_binding_8"/>
    <property type="match status" value="1"/>
</dbReference>
<dbReference type="GeneID" id="89979167"/>
<protein>
    <recommendedName>
        <fullName evidence="3">Protoporphyrinogen oxidase</fullName>
    </recommendedName>
</protein>
<keyword evidence="2" id="KW-1185">Reference proteome</keyword>